<organism evidence="1 2">
    <name type="scientific">Brachionus plicatilis</name>
    <name type="common">Marine rotifer</name>
    <name type="synonym">Brachionus muelleri</name>
    <dbReference type="NCBI Taxonomy" id="10195"/>
    <lineage>
        <taxon>Eukaryota</taxon>
        <taxon>Metazoa</taxon>
        <taxon>Spiralia</taxon>
        <taxon>Gnathifera</taxon>
        <taxon>Rotifera</taxon>
        <taxon>Eurotatoria</taxon>
        <taxon>Monogononta</taxon>
        <taxon>Pseudotrocha</taxon>
        <taxon>Ploima</taxon>
        <taxon>Brachionidae</taxon>
        <taxon>Brachionus</taxon>
    </lineage>
</organism>
<gene>
    <name evidence="1" type="ORF">BpHYR1_010099</name>
</gene>
<comment type="caution">
    <text evidence="1">The sequence shown here is derived from an EMBL/GenBank/DDBJ whole genome shotgun (WGS) entry which is preliminary data.</text>
</comment>
<accession>A0A3M7S6X4</accession>
<dbReference type="Proteomes" id="UP000276133">
    <property type="component" value="Unassembled WGS sequence"/>
</dbReference>
<dbReference type="AlphaFoldDB" id="A0A3M7S6X4"/>
<sequence>MDLNVKNILHTHIIVEIISWGRVLGVLSLMSFRNSICSDLVDLYLNLENKDSSVSQILPTPPCFKFFFLSFLIEKKNGRLKLDPVSINNFYFTEQFRIKIRENFPQNPNETIGFYRSADKRKFLEIKVLILMKELMLDTNIQIDKLLKHSSIESDTPSRSLFMSVSKETEEHGDTLRMLDMWQFHFKFSICLNKLFWFVFKDLRHLESIVVDEDVKHEGGLNTTLGLESYIKLIRYVPHDRTFEKAFKKASNSLKTSCSVVKNSAKKQLEN</sequence>
<reference evidence="1 2" key="1">
    <citation type="journal article" date="2018" name="Sci. Rep.">
        <title>Genomic signatures of local adaptation to the degree of environmental predictability in rotifers.</title>
        <authorList>
            <person name="Franch-Gras L."/>
            <person name="Hahn C."/>
            <person name="Garcia-Roger E.M."/>
            <person name="Carmona M.J."/>
            <person name="Serra M."/>
            <person name="Gomez A."/>
        </authorList>
    </citation>
    <scope>NUCLEOTIDE SEQUENCE [LARGE SCALE GENOMIC DNA]</scope>
    <source>
        <strain evidence="1">HYR1</strain>
    </source>
</reference>
<evidence type="ECO:0000313" key="1">
    <source>
        <dbReference type="EMBL" id="RNA31583.1"/>
    </source>
</evidence>
<proteinExistence type="predicted"/>
<protein>
    <submittedName>
        <fullName evidence="1">Uncharacterized protein</fullName>
    </submittedName>
</protein>
<evidence type="ECO:0000313" key="2">
    <source>
        <dbReference type="Proteomes" id="UP000276133"/>
    </source>
</evidence>
<name>A0A3M7S6X4_BRAPC</name>
<dbReference type="EMBL" id="REGN01001921">
    <property type="protein sequence ID" value="RNA31583.1"/>
    <property type="molecule type" value="Genomic_DNA"/>
</dbReference>
<keyword evidence="2" id="KW-1185">Reference proteome</keyword>